<evidence type="ECO:0000313" key="4">
    <source>
        <dbReference type="Proteomes" id="UP000816034"/>
    </source>
</evidence>
<dbReference type="GO" id="GO:0036503">
    <property type="term" value="P:ERAD pathway"/>
    <property type="evidence" value="ECO:0007669"/>
    <property type="project" value="TreeGrafter"/>
</dbReference>
<evidence type="ECO:0000256" key="1">
    <source>
        <dbReference type="SAM" id="MobiDB-lite"/>
    </source>
</evidence>
<evidence type="ECO:0000259" key="2">
    <source>
        <dbReference type="PROSITE" id="PS50033"/>
    </source>
</evidence>
<feature type="compositionally biased region" description="Low complexity" evidence="1">
    <location>
        <begin position="507"/>
        <end position="524"/>
    </location>
</feature>
<feature type="compositionally biased region" description="Low complexity" evidence="1">
    <location>
        <begin position="177"/>
        <end position="215"/>
    </location>
</feature>
<feature type="region of interest" description="Disordered" evidence="1">
    <location>
        <begin position="141"/>
        <end position="215"/>
    </location>
</feature>
<dbReference type="SUPFAM" id="SSF54236">
    <property type="entry name" value="Ubiquitin-like"/>
    <property type="match status" value="1"/>
</dbReference>
<dbReference type="PANTHER" id="PTHR46424">
    <property type="entry name" value="UBX DOMAIN-CONTAINING PROTEIN 4"/>
    <property type="match status" value="1"/>
</dbReference>
<dbReference type="CDD" id="cd01767">
    <property type="entry name" value="UBX"/>
    <property type="match status" value="1"/>
</dbReference>
<dbReference type="Pfam" id="PF00789">
    <property type="entry name" value="UBX"/>
    <property type="match status" value="1"/>
</dbReference>
<evidence type="ECO:0000313" key="3">
    <source>
        <dbReference type="EMBL" id="KAG2382261.1"/>
    </source>
</evidence>
<dbReference type="PANTHER" id="PTHR46424:SF1">
    <property type="entry name" value="UBX DOMAIN-CONTAINING PROTEIN 4"/>
    <property type="match status" value="1"/>
</dbReference>
<dbReference type="InterPro" id="IPR001012">
    <property type="entry name" value="UBX_dom"/>
</dbReference>
<dbReference type="GO" id="GO:0005783">
    <property type="term" value="C:endoplasmic reticulum"/>
    <property type="evidence" value="ECO:0007669"/>
    <property type="project" value="TreeGrafter"/>
</dbReference>
<name>A0AA88GJR5_NAELO</name>
<dbReference type="Gene3D" id="3.10.20.90">
    <property type="entry name" value="Phosphatidylinositol 3-kinase Catalytic Subunit, Chain A, domain 1"/>
    <property type="match status" value="1"/>
</dbReference>
<accession>A0AA88GJR5</accession>
<feature type="domain" description="UBX" evidence="2">
    <location>
        <begin position="370"/>
        <end position="447"/>
    </location>
</feature>
<feature type="compositionally biased region" description="Gly residues" evidence="1">
    <location>
        <begin position="255"/>
        <end position="281"/>
    </location>
</feature>
<dbReference type="InterPro" id="IPR029071">
    <property type="entry name" value="Ubiquitin-like_domsf"/>
</dbReference>
<dbReference type="PROSITE" id="PS50033">
    <property type="entry name" value="UBX"/>
    <property type="match status" value="1"/>
</dbReference>
<keyword evidence="4" id="KW-1185">Reference proteome</keyword>
<feature type="compositionally biased region" description="Low complexity" evidence="1">
    <location>
        <begin position="1"/>
        <end position="12"/>
    </location>
</feature>
<feature type="region of interest" description="Disordered" evidence="1">
    <location>
        <begin position="228"/>
        <end position="307"/>
    </location>
</feature>
<protein>
    <recommendedName>
        <fullName evidence="2">UBX domain-containing protein</fullName>
    </recommendedName>
</protein>
<feature type="region of interest" description="Disordered" evidence="1">
    <location>
        <begin position="1"/>
        <end position="21"/>
    </location>
</feature>
<feature type="region of interest" description="Disordered" evidence="1">
    <location>
        <begin position="500"/>
        <end position="553"/>
    </location>
</feature>
<reference evidence="3 4" key="1">
    <citation type="journal article" date="2018" name="BMC Genomics">
        <title>The genome of Naegleria lovaniensis, the basis for a comparative approach to unravel pathogenicity factors of the human pathogenic amoeba N. fowleri.</title>
        <authorList>
            <person name="Liechti N."/>
            <person name="Schurch N."/>
            <person name="Bruggmann R."/>
            <person name="Wittwer M."/>
        </authorList>
    </citation>
    <scope>NUCLEOTIDE SEQUENCE [LARGE SCALE GENOMIC DNA]</scope>
    <source>
        <strain evidence="3 4">ATCC 30569</strain>
    </source>
</reference>
<dbReference type="GeneID" id="68097918"/>
<dbReference type="EMBL" id="PYSW02000024">
    <property type="protein sequence ID" value="KAG2382261.1"/>
    <property type="molecule type" value="Genomic_DNA"/>
</dbReference>
<dbReference type="AlphaFoldDB" id="A0AA88GJR5"/>
<proteinExistence type="predicted"/>
<dbReference type="RefSeq" id="XP_044547940.1">
    <property type="nucleotide sequence ID" value="XM_044695216.1"/>
</dbReference>
<comment type="caution">
    <text evidence="3">The sequence shown here is derived from an EMBL/GenBank/DDBJ whole genome shotgun (WGS) entry which is preliminary data.</text>
</comment>
<dbReference type="Proteomes" id="UP000816034">
    <property type="component" value="Unassembled WGS sequence"/>
</dbReference>
<sequence>MSSSESTSNSSTNPPPPQQQQYSFLFNGTVTQAIQLLTQPLSPLRYLFIFITTHHESTLLHSFNSNSEIVNLLKQPQHICIHIIKPSIDYTNFASIYIRDETQSMDSVYVLNRNGENIYKDLNPNVNDFIQKCNEGISNSDHHYHHHHHHTITSSNPSNPIPHLMNDEYDSDIYGPSESSIESSSITSSTTSITSSTTCNSNHNNTTTPLSSSSTIQLPQYRYDFVQETPEEKKKKIQQAMEKARRRLNRENNSGGSGSGSGTGTGSSGSSGSGGSGGSGDGESSPTTPSSHLPLSPMTPTTPNTYQRVKTELTQQKKEELEYKKKLKEQIKRDRVETTRQQVDQVSNIENSTPMLKNQQSNETGQYVPTKSQTTMIAFKLPNGEVKKQTFQSTQTIKDLHEFKNTNIEGGTKMIMSIMYPRIVLSDQLDTKTLESMNLCPNGVILLSNDSSNNAVEGCEHYHHSSNNGPIGIISGLFTKLIILVITAIQWVGGFIFPSPQQANGRNSTTTPSSTSLDPNNNNNTKRNKSLRDNGNSTQFEYRQDGDDNSDNN</sequence>
<gene>
    <name evidence="3" type="ORF">C9374_005463</name>
</gene>
<organism evidence="3 4">
    <name type="scientific">Naegleria lovaniensis</name>
    <name type="common">Amoeba</name>
    <dbReference type="NCBI Taxonomy" id="51637"/>
    <lineage>
        <taxon>Eukaryota</taxon>
        <taxon>Discoba</taxon>
        <taxon>Heterolobosea</taxon>
        <taxon>Tetramitia</taxon>
        <taxon>Eutetramitia</taxon>
        <taxon>Vahlkampfiidae</taxon>
        <taxon>Naegleria</taxon>
    </lineage>
</organism>
<feature type="compositionally biased region" description="Low complexity" evidence="1">
    <location>
        <begin position="282"/>
        <end position="305"/>
    </location>
</feature>